<dbReference type="PROSITE" id="PS50928">
    <property type="entry name" value="ABC_TM1"/>
    <property type="match status" value="1"/>
</dbReference>
<dbReference type="EMBL" id="DTIB01000004">
    <property type="protein sequence ID" value="HGB24463.1"/>
    <property type="molecule type" value="Genomic_DNA"/>
</dbReference>
<evidence type="ECO:0000256" key="3">
    <source>
        <dbReference type="ARBA" id="ARBA00022475"/>
    </source>
</evidence>
<evidence type="ECO:0000256" key="6">
    <source>
        <dbReference type="ARBA" id="ARBA00023136"/>
    </source>
</evidence>
<feature type="transmembrane region" description="Helical" evidence="7">
    <location>
        <begin position="12"/>
        <end position="32"/>
    </location>
</feature>
<keyword evidence="5 7" id="KW-1133">Transmembrane helix</keyword>
<keyword evidence="2 7" id="KW-0813">Transport</keyword>
<organism evidence="9">
    <name type="scientific">Thermofilum pendens</name>
    <dbReference type="NCBI Taxonomy" id="2269"/>
    <lineage>
        <taxon>Archaea</taxon>
        <taxon>Thermoproteota</taxon>
        <taxon>Thermoprotei</taxon>
        <taxon>Thermofilales</taxon>
        <taxon>Thermofilaceae</taxon>
        <taxon>Thermofilum</taxon>
    </lineage>
</organism>
<keyword evidence="4 7" id="KW-0812">Transmembrane</keyword>
<protein>
    <submittedName>
        <fullName evidence="9">ABC transporter permease</fullName>
    </submittedName>
</protein>
<evidence type="ECO:0000256" key="5">
    <source>
        <dbReference type="ARBA" id="ARBA00022989"/>
    </source>
</evidence>
<dbReference type="PANTHER" id="PTHR43163:SF6">
    <property type="entry name" value="DIPEPTIDE TRANSPORT SYSTEM PERMEASE PROTEIN DPPB-RELATED"/>
    <property type="match status" value="1"/>
</dbReference>
<evidence type="ECO:0000256" key="2">
    <source>
        <dbReference type="ARBA" id="ARBA00022448"/>
    </source>
</evidence>
<name>A0A7C3WN99_THEPE</name>
<dbReference type="GO" id="GO:0055085">
    <property type="term" value="P:transmembrane transport"/>
    <property type="evidence" value="ECO:0007669"/>
    <property type="project" value="InterPro"/>
</dbReference>
<comment type="similarity">
    <text evidence="7">Belongs to the binding-protein-dependent transport system permease family.</text>
</comment>
<feature type="transmembrane region" description="Helical" evidence="7">
    <location>
        <begin position="198"/>
        <end position="217"/>
    </location>
</feature>
<evidence type="ECO:0000259" key="8">
    <source>
        <dbReference type="PROSITE" id="PS50928"/>
    </source>
</evidence>
<keyword evidence="3" id="KW-1003">Cell membrane</keyword>
<dbReference type="InterPro" id="IPR000515">
    <property type="entry name" value="MetI-like"/>
</dbReference>
<evidence type="ECO:0000313" key="9">
    <source>
        <dbReference type="EMBL" id="HGB24463.1"/>
    </source>
</evidence>
<dbReference type="AlphaFoldDB" id="A0A7C3WN99"/>
<dbReference type="InterPro" id="IPR035906">
    <property type="entry name" value="MetI-like_sf"/>
</dbReference>
<evidence type="ECO:0000256" key="7">
    <source>
        <dbReference type="RuleBase" id="RU363032"/>
    </source>
</evidence>
<dbReference type="PANTHER" id="PTHR43163">
    <property type="entry name" value="DIPEPTIDE TRANSPORT SYSTEM PERMEASE PROTEIN DPPB-RELATED"/>
    <property type="match status" value="1"/>
</dbReference>
<gene>
    <name evidence="9" type="ORF">ENV88_00065</name>
</gene>
<keyword evidence="6 7" id="KW-0472">Membrane</keyword>
<reference evidence="9" key="1">
    <citation type="journal article" date="2020" name="mSystems">
        <title>Genome- and Community-Level Interaction Insights into Carbon Utilization and Element Cycling Functions of Hydrothermarchaeota in Hydrothermal Sediment.</title>
        <authorList>
            <person name="Zhou Z."/>
            <person name="Liu Y."/>
            <person name="Xu W."/>
            <person name="Pan J."/>
            <person name="Luo Z.H."/>
            <person name="Li M."/>
        </authorList>
    </citation>
    <scope>NUCLEOTIDE SEQUENCE [LARGE SCALE GENOMIC DNA]</scope>
    <source>
        <strain evidence="9">SpSt-8</strain>
    </source>
</reference>
<accession>A0A7C3WN99</accession>
<dbReference type="GO" id="GO:0005886">
    <property type="term" value="C:plasma membrane"/>
    <property type="evidence" value="ECO:0007669"/>
    <property type="project" value="UniProtKB-SubCell"/>
</dbReference>
<dbReference type="Gene3D" id="1.10.3720.10">
    <property type="entry name" value="MetI-like"/>
    <property type="match status" value="1"/>
</dbReference>
<feature type="transmembrane region" description="Helical" evidence="7">
    <location>
        <begin position="146"/>
        <end position="173"/>
    </location>
</feature>
<feature type="transmembrane region" description="Helical" evidence="7">
    <location>
        <begin position="269"/>
        <end position="293"/>
    </location>
</feature>
<feature type="domain" description="ABC transmembrane type-1" evidence="8">
    <location>
        <begin position="108"/>
        <end position="323"/>
    </location>
</feature>
<evidence type="ECO:0000256" key="4">
    <source>
        <dbReference type="ARBA" id="ARBA00022692"/>
    </source>
</evidence>
<proteinExistence type="inferred from homology"/>
<feature type="transmembrane region" description="Helical" evidence="7">
    <location>
        <begin position="112"/>
        <end position="134"/>
    </location>
</feature>
<feature type="transmembrane region" description="Helical" evidence="7">
    <location>
        <begin position="299"/>
        <end position="326"/>
    </location>
</feature>
<comment type="caution">
    <text evidence="9">The sequence shown here is derived from an EMBL/GenBank/DDBJ whole genome shotgun (WGS) entry which is preliminary data.</text>
</comment>
<comment type="subcellular location">
    <subcellularLocation>
        <location evidence="1 7">Cell membrane</location>
        <topology evidence="1 7">Multi-pass membrane protein</topology>
    </subcellularLocation>
</comment>
<dbReference type="Pfam" id="PF00528">
    <property type="entry name" value="BPD_transp_1"/>
    <property type="match status" value="1"/>
</dbReference>
<dbReference type="CDD" id="cd06261">
    <property type="entry name" value="TM_PBP2"/>
    <property type="match status" value="1"/>
</dbReference>
<evidence type="ECO:0000256" key="1">
    <source>
        <dbReference type="ARBA" id="ARBA00004651"/>
    </source>
</evidence>
<sequence length="337" mass="37656">MSLLSYVLKRVAAYVIIFVAATTFIWLLIRFAPGDPALASAMRVMMAPGVSYTKEQMEEFRRRAIEMLGWNLPLHEQYILFWRKLLAGDLGYSTYYSAPVAPKIRELLVRDLLLLSPAAVVSWFLGNWLGAWAARYRKLDKVLLPLLYMLTSTPYFLLGLVLAYTLGVVYPVFKPTLTSSDIDLFLAAPSLETFKRFLHAYTLPFLSLVLVSMGGWASGMRSLMMYELETNYARFLETLGFSDRKVAGYALRHAINPQVTGLGIQFGTIIVGGIAISSIFNYPGAGIGLIYAINFRDVFLLQGIIIVYIAMVLVACFIVDLVYVIIDPRVRLGIVGG</sequence>